<dbReference type="Pfam" id="PF19054">
    <property type="entry name" value="DUF5753"/>
    <property type="match status" value="1"/>
</dbReference>
<sequence length="293" mass="33141">MTDRPTIRTRRLASELRLFRERATLNLDEVVAALHSSGGGRWSVAKLSRIERAAQRIKSQDLDQLLDLYEVPPERREGLQALARGARQRGWWDAYADTIHSDYTTYIRLEAEARSLRCFDGLVINGLLQTDEYTGEVCRVGMMQFGTQTAIERRIDVRRVRQRVLDDREPEPLRLWSILDEGTLRRQVGGPEVMRKQYEALLDVANLPNVMLQVLPFEAGAHAAVTGTFAIMDFADAHMPDVVYLDGLTSALYEENDRHVYHYSLAFNQLAMSAIGVDESREFIADLAGASSG</sequence>
<accession>A0A3M2MFT8</accession>
<organism evidence="2 3">
    <name type="scientific">Actinomadura harenae</name>
    <dbReference type="NCBI Taxonomy" id="2483351"/>
    <lineage>
        <taxon>Bacteria</taxon>
        <taxon>Bacillati</taxon>
        <taxon>Actinomycetota</taxon>
        <taxon>Actinomycetes</taxon>
        <taxon>Streptosporangiales</taxon>
        <taxon>Thermomonosporaceae</taxon>
        <taxon>Actinomadura</taxon>
    </lineage>
</organism>
<feature type="domain" description="DUF5753" evidence="1">
    <location>
        <begin position="104"/>
        <end position="285"/>
    </location>
</feature>
<protein>
    <submittedName>
        <fullName evidence="2">XRE family transcriptional regulator</fullName>
    </submittedName>
</protein>
<dbReference type="OrthoDB" id="5177725at2"/>
<gene>
    <name evidence="2" type="ORF">EBO15_02410</name>
</gene>
<dbReference type="Pfam" id="PF13560">
    <property type="entry name" value="HTH_31"/>
    <property type="match status" value="1"/>
</dbReference>
<dbReference type="InterPro" id="IPR043917">
    <property type="entry name" value="DUF5753"/>
</dbReference>
<dbReference type="EMBL" id="RFFG01000003">
    <property type="protein sequence ID" value="RMI47505.1"/>
    <property type="molecule type" value="Genomic_DNA"/>
</dbReference>
<name>A0A3M2MFT8_9ACTN</name>
<evidence type="ECO:0000313" key="2">
    <source>
        <dbReference type="EMBL" id="RMI47505.1"/>
    </source>
</evidence>
<evidence type="ECO:0000259" key="1">
    <source>
        <dbReference type="Pfam" id="PF19054"/>
    </source>
</evidence>
<dbReference type="Gene3D" id="1.10.260.40">
    <property type="entry name" value="lambda repressor-like DNA-binding domains"/>
    <property type="match status" value="1"/>
</dbReference>
<proteinExistence type="predicted"/>
<comment type="caution">
    <text evidence="2">The sequence shown here is derived from an EMBL/GenBank/DDBJ whole genome shotgun (WGS) entry which is preliminary data.</text>
</comment>
<keyword evidence="3" id="KW-1185">Reference proteome</keyword>
<dbReference type="InterPro" id="IPR010982">
    <property type="entry name" value="Lambda_DNA-bd_dom_sf"/>
</dbReference>
<dbReference type="Proteomes" id="UP000282674">
    <property type="component" value="Unassembled WGS sequence"/>
</dbReference>
<dbReference type="GO" id="GO:0003677">
    <property type="term" value="F:DNA binding"/>
    <property type="evidence" value="ECO:0007669"/>
    <property type="project" value="InterPro"/>
</dbReference>
<dbReference type="AlphaFoldDB" id="A0A3M2MFT8"/>
<reference evidence="2 3" key="1">
    <citation type="submission" date="2018-10" db="EMBL/GenBank/DDBJ databases">
        <title>Isolation from soil.</title>
        <authorList>
            <person name="Hu J."/>
        </authorList>
    </citation>
    <scope>NUCLEOTIDE SEQUENCE [LARGE SCALE GENOMIC DNA]</scope>
    <source>
        <strain evidence="2 3">NEAU-Ht49</strain>
    </source>
</reference>
<evidence type="ECO:0000313" key="3">
    <source>
        <dbReference type="Proteomes" id="UP000282674"/>
    </source>
</evidence>
<dbReference type="RefSeq" id="WP_122192624.1">
    <property type="nucleotide sequence ID" value="NZ_JBHSKC010000002.1"/>
</dbReference>